<dbReference type="PROSITE" id="PS51751">
    <property type="entry name" value="EXPERA"/>
    <property type="match status" value="1"/>
</dbReference>
<evidence type="ECO:0000256" key="3">
    <source>
        <dbReference type="ARBA" id="ARBA00022989"/>
    </source>
</evidence>
<evidence type="ECO:0000256" key="1">
    <source>
        <dbReference type="ARBA" id="ARBA00004141"/>
    </source>
</evidence>
<keyword evidence="3 5" id="KW-1133">Transmembrane helix</keyword>
<dbReference type="GO" id="GO:0016020">
    <property type="term" value="C:membrane"/>
    <property type="evidence" value="ECO:0007669"/>
    <property type="project" value="UniProtKB-SubCell"/>
</dbReference>
<dbReference type="Proteomes" id="UP000887575">
    <property type="component" value="Unassembled WGS sequence"/>
</dbReference>
<reference evidence="10" key="1">
    <citation type="submission" date="2024-02" db="UniProtKB">
        <authorList>
            <consortium name="WormBaseParasite"/>
        </authorList>
    </citation>
    <scope>IDENTIFICATION</scope>
</reference>
<proteinExistence type="predicted"/>
<dbReference type="InterPro" id="IPR033118">
    <property type="entry name" value="EXPERA"/>
</dbReference>
<dbReference type="AlphaFoldDB" id="A0AAF3J5G4"/>
<feature type="transmembrane region" description="Helical" evidence="7">
    <location>
        <begin position="200"/>
        <end position="219"/>
    </location>
</feature>
<keyword evidence="2 5" id="KW-0812">Transmembrane</keyword>
<feature type="transmembrane region" description="Helical" evidence="7">
    <location>
        <begin position="29"/>
        <end position="52"/>
    </location>
</feature>
<name>A0AAF3J5G4_9BILA</name>
<dbReference type="WBParaSite" id="MBELARI_LOCUS17400">
    <property type="protein sequence ID" value="MBELARI_LOCUS17400"/>
    <property type="gene ID" value="MBELARI_LOCUS17400"/>
</dbReference>
<feature type="compositionally biased region" description="Basic and acidic residues" evidence="6">
    <location>
        <begin position="9"/>
        <end position="21"/>
    </location>
</feature>
<feature type="transmembrane region" description="Helical" evidence="7">
    <location>
        <begin position="239"/>
        <end position="260"/>
    </location>
</feature>
<sequence>MSSRKAKTSRNEAFKEKEKSKELKKDEPISISSTLLKLVLLDFSAIPILAAVQRLSPYLNAYTIPMVGILVCMGVVWVGSQILPTRRNPWYYFFILCSFTCIVDLALALETIGLSHGAFDLWLNIAEPYLDTTWGAGVNLIDATVHYSLYIFLIKRILEEKNYDLLGLFWCGSILNSMFVLLGSAIWGNQLEEHELKAGIVLNIPYVFLPLLFFMEQMFGNQEAQGPQQPRPFILMARLFPLVSLLIGGAIDLLAVPMFTAHMECTSIFTRTQYYVGLGFAIILINFQLDASVEKGKKMTYFIAGQALHALLSSVLHCAVL</sequence>
<evidence type="ECO:0000313" key="9">
    <source>
        <dbReference type="Proteomes" id="UP000887575"/>
    </source>
</evidence>
<feature type="region of interest" description="Disordered" evidence="6">
    <location>
        <begin position="1"/>
        <end position="21"/>
    </location>
</feature>
<accession>A0AAF3J5G4</accession>
<feature type="transmembrane region" description="Helical" evidence="7">
    <location>
        <begin position="58"/>
        <end position="78"/>
    </location>
</feature>
<dbReference type="InterPro" id="IPR059044">
    <property type="entry name" value="TM_Tm6sf1/2"/>
</dbReference>
<evidence type="ECO:0000256" key="7">
    <source>
        <dbReference type="SAM" id="Phobius"/>
    </source>
</evidence>
<feature type="transmembrane region" description="Helical" evidence="7">
    <location>
        <begin position="90"/>
        <end position="114"/>
    </location>
</feature>
<comment type="subcellular location">
    <subcellularLocation>
        <location evidence="1">Membrane</location>
        <topology evidence="1">Multi-pass membrane protein</topology>
    </subcellularLocation>
</comment>
<organism evidence="9 10">
    <name type="scientific">Mesorhabditis belari</name>
    <dbReference type="NCBI Taxonomy" id="2138241"/>
    <lineage>
        <taxon>Eukaryota</taxon>
        <taxon>Metazoa</taxon>
        <taxon>Ecdysozoa</taxon>
        <taxon>Nematoda</taxon>
        <taxon>Chromadorea</taxon>
        <taxon>Rhabditida</taxon>
        <taxon>Rhabditina</taxon>
        <taxon>Rhabditomorpha</taxon>
        <taxon>Rhabditoidea</taxon>
        <taxon>Rhabditidae</taxon>
        <taxon>Mesorhabditinae</taxon>
        <taxon>Mesorhabditis</taxon>
    </lineage>
</organism>
<dbReference type="PANTHER" id="PTHR14568:SF8">
    <property type="entry name" value="EXPERA DOMAIN-CONTAINING PROTEIN"/>
    <property type="match status" value="1"/>
</dbReference>
<keyword evidence="4 5" id="KW-0472">Membrane</keyword>
<evidence type="ECO:0000313" key="10">
    <source>
        <dbReference type="WBParaSite" id="MBELARI_LOCUS17400"/>
    </source>
</evidence>
<keyword evidence="9" id="KW-1185">Reference proteome</keyword>
<protein>
    <recommendedName>
        <fullName evidence="8">EXPERA domain-containing protein</fullName>
    </recommendedName>
</protein>
<dbReference type="Pfam" id="PF26083">
    <property type="entry name" value="TM_Tm6sf2"/>
    <property type="match status" value="1"/>
</dbReference>
<evidence type="ECO:0000256" key="6">
    <source>
        <dbReference type="SAM" id="MobiDB-lite"/>
    </source>
</evidence>
<feature type="domain" description="EXPERA" evidence="8">
    <location>
        <begin position="87"/>
        <end position="214"/>
    </location>
</feature>
<evidence type="ECO:0000256" key="2">
    <source>
        <dbReference type="ARBA" id="ARBA00022692"/>
    </source>
</evidence>
<feature type="transmembrane region" description="Helical" evidence="7">
    <location>
        <begin position="134"/>
        <end position="153"/>
    </location>
</feature>
<evidence type="ECO:0000256" key="4">
    <source>
        <dbReference type="ARBA" id="ARBA00023136"/>
    </source>
</evidence>
<dbReference type="PANTHER" id="PTHR14568">
    <property type="entry name" value="TRANSMEMBRANE SUPERFAMILY 6 MEMBER 1/2"/>
    <property type="match status" value="1"/>
</dbReference>
<feature type="transmembrane region" description="Helical" evidence="7">
    <location>
        <begin position="272"/>
        <end position="289"/>
    </location>
</feature>
<evidence type="ECO:0000259" key="8">
    <source>
        <dbReference type="PROSITE" id="PS51751"/>
    </source>
</evidence>
<feature type="transmembrane region" description="Helical" evidence="7">
    <location>
        <begin position="165"/>
        <end position="188"/>
    </location>
</feature>
<evidence type="ECO:0000256" key="5">
    <source>
        <dbReference type="PROSITE-ProRule" id="PRU01087"/>
    </source>
</evidence>